<sequence>MNTTLYVQRLGYTGALAPNAFTLGDLHQAHVLAVPFEALDVHLGIPITLALDALYRKIVAGRRGGFCYELNALFCHFLQRIGYRATTIAARICTPSGLGPAYDHMAVCVQLDTHWLLDVGFGDLFRRPLEIIPEVIQFDGFQYFRIQQLAPETFRLWMSPDATTFEEKYEFHTAAVPLDRFHVQCALKQTSASSYFVRNVVCTKPTLQGRKTLFNHTLTVREGEQKRVVVLTSPSELVHALAHEFEVDIAPYQGQFSAKIRYLSIEE</sequence>
<dbReference type="Gene3D" id="3.30.2140.10">
    <property type="entry name" value="Arylamine N-acetyltransferase"/>
    <property type="match status" value="1"/>
</dbReference>
<dbReference type="SUPFAM" id="SSF54001">
    <property type="entry name" value="Cysteine proteinases"/>
    <property type="match status" value="1"/>
</dbReference>
<protein>
    <recommendedName>
        <fullName evidence="5">Acetyltransferase</fullName>
    </recommendedName>
</protein>
<evidence type="ECO:0000313" key="4">
    <source>
        <dbReference type="Proteomes" id="UP000194873"/>
    </source>
</evidence>
<dbReference type="PRINTS" id="PR01543">
    <property type="entry name" value="ANATRNSFRASE"/>
</dbReference>
<dbReference type="Proteomes" id="UP000194873">
    <property type="component" value="Unassembled WGS sequence"/>
</dbReference>
<dbReference type="Pfam" id="PF00797">
    <property type="entry name" value="Acetyltransf_2"/>
    <property type="match status" value="1"/>
</dbReference>
<dbReference type="RefSeq" id="WP_179197876.1">
    <property type="nucleotide sequence ID" value="NZ_MTSE01000045.1"/>
</dbReference>
<evidence type="ECO:0000313" key="3">
    <source>
        <dbReference type="EMBL" id="OUJ68690.1"/>
    </source>
</evidence>
<evidence type="ECO:0000256" key="1">
    <source>
        <dbReference type="ARBA" id="ARBA00006547"/>
    </source>
</evidence>
<dbReference type="EMBL" id="MTSE01000045">
    <property type="protein sequence ID" value="OUJ68690.1"/>
    <property type="molecule type" value="Genomic_DNA"/>
</dbReference>
<name>A0A243W5P0_9BACT</name>
<evidence type="ECO:0008006" key="5">
    <source>
        <dbReference type="Google" id="ProtNLM"/>
    </source>
</evidence>
<dbReference type="Gene3D" id="2.40.128.150">
    <property type="entry name" value="Cysteine proteinases"/>
    <property type="match status" value="1"/>
</dbReference>
<dbReference type="InterPro" id="IPR001447">
    <property type="entry name" value="Arylamine_N-AcTrfase"/>
</dbReference>
<dbReference type="AlphaFoldDB" id="A0A243W5P0"/>
<comment type="similarity">
    <text evidence="1 2">Belongs to the arylamine N-acetyltransferase family.</text>
</comment>
<accession>A0A243W5P0</accession>
<comment type="caution">
    <text evidence="3">The sequence shown here is derived from an EMBL/GenBank/DDBJ whole genome shotgun (WGS) entry which is preliminary data.</text>
</comment>
<evidence type="ECO:0000256" key="2">
    <source>
        <dbReference type="RuleBase" id="RU003452"/>
    </source>
</evidence>
<dbReference type="PANTHER" id="PTHR11786:SF0">
    <property type="entry name" value="ARYLAMINE N-ACETYLTRANSFERASE 4-RELATED"/>
    <property type="match status" value="1"/>
</dbReference>
<organism evidence="3 4">
    <name type="scientific">Hymenobacter crusticola</name>
    <dbReference type="NCBI Taxonomy" id="1770526"/>
    <lineage>
        <taxon>Bacteria</taxon>
        <taxon>Pseudomonadati</taxon>
        <taxon>Bacteroidota</taxon>
        <taxon>Cytophagia</taxon>
        <taxon>Cytophagales</taxon>
        <taxon>Hymenobacteraceae</taxon>
        <taxon>Hymenobacter</taxon>
    </lineage>
</organism>
<dbReference type="GO" id="GO:0016407">
    <property type="term" value="F:acetyltransferase activity"/>
    <property type="evidence" value="ECO:0007669"/>
    <property type="project" value="InterPro"/>
</dbReference>
<keyword evidence="4" id="KW-1185">Reference proteome</keyword>
<reference evidence="3 4" key="1">
    <citation type="submission" date="2017-01" db="EMBL/GenBank/DDBJ databases">
        <title>A new Hymenobacter.</title>
        <authorList>
            <person name="Liang Y."/>
            <person name="Feng F."/>
        </authorList>
    </citation>
    <scope>NUCLEOTIDE SEQUENCE [LARGE SCALE GENOMIC DNA]</scope>
    <source>
        <strain evidence="3">MIMBbqt21</strain>
    </source>
</reference>
<proteinExistence type="inferred from homology"/>
<dbReference type="PANTHER" id="PTHR11786">
    <property type="entry name" value="N-HYDROXYARYLAMINE O-ACETYLTRANSFERASE"/>
    <property type="match status" value="1"/>
</dbReference>
<dbReference type="InterPro" id="IPR038765">
    <property type="entry name" value="Papain-like_cys_pep_sf"/>
</dbReference>
<gene>
    <name evidence="3" type="ORF">BXP70_27580</name>
</gene>